<dbReference type="Gene3D" id="4.10.860.120">
    <property type="entry name" value="RNA polymerase II, clamp domain"/>
    <property type="match status" value="1"/>
</dbReference>
<feature type="binding site" evidence="10">
    <location>
        <position position="60"/>
    </location>
    <ligand>
        <name>Zn(2+)</name>
        <dbReference type="ChEBI" id="CHEBI:29105"/>
        <label>1</label>
    </ligand>
</feature>
<accession>A0ABM9MHI3</accession>
<dbReference type="Gene3D" id="1.10.150.390">
    <property type="match status" value="1"/>
</dbReference>
<evidence type="ECO:0000313" key="15">
    <source>
        <dbReference type="Proteomes" id="UP001190466"/>
    </source>
</evidence>
<dbReference type="SMART" id="SM00663">
    <property type="entry name" value="RPOLA_N"/>
    <property type="match status" value="1"/>
</dbReference>
<dbReference type="Gene3D" id="1.10.40.90">
    <property type="match status" value="1"/>
</dbReference>
<dbReference type="Gene3D" id="1.10.1790.20">
    <property type="match status" value="1"/>
</dbReference>
<dbReference type="InterPro" id="IPR042102">
    <property type="entry name" value="RNA_pol_Rpb1_3_sf"/>
</dbReference>
<dbReference type="InterPro" id="IPR007081">
    <property type="entry name" value="RNA_pol_Rpb1_5"/>
</dbReference>
<feature type="region of interest" description="Disordered" evidence="12">
    <location>
        <begin position="184"/>
        <end position="209"/>
    </location>
</feature>
<evidence type="ECO:0000259" key="13">
    <source>
        <dbReference type="SMART" id="SM00663"/>
    </source>
</evidence>
<protein>
    <recommendedName>
        <fullName evidence="10">DNA-directed RNA polymerase subunit beta'</fullName>
        <shortName evidence="10">RNAP subunit beta'</shortName>
        <ecNumber evidence="10">2.7.7.6</ecNumber>
    </recommendedName>
    <alternativeName>
        <fullName evidence="10">RNA polymerase subunit beta'</fullName>
    </alternativeName>
    <alternativeName>
        <fullName evidence="10">Transcriptase subunit beta'</fullName>
    </alternativeName>
</protein>
<feature type="binding site" evidence="10">
    <location>
        <position position="967"/>
    </location>
    <ligand>
        <name>Zn(2+)</name>
        <dbReference type="ChEBI" id="CHEBI:29105"/>
        <label>2</label>
    </ligand>
</feature>
<dbReference type="NCBIfam" id="TIGR02386">
    <property type="entry name" value="rpoC_TIGR"/>
    <property type="match status" value="1"/>
</dbReference>
<dbReference type="Gene3D" id="2.40.40.20">
    <property type="match status" value="1"/>
</dbReference>
<feature type="binding site" evidence="10">
    <location>
        <position position="974"/>
    </location>
    <ligand>
        <name>Zn(2+)</name>
        <dbReference type="ChEBI" id="CHEBI:29105"/>
        <label>2</label>
    </ligand>
</feature>
<dbReference type="InterPro" id="IPR006592">
    <property type="entry name" value="RNA_pol_N"/>
</dbReference>
<keyword evidence="7 10" id="KW-0862">Zinc</keyword>
<dbReference type="Pfam" id="PF00623">
    <property type="entry name" value="RNA_pol_Rpb1_2"/>
    <property type="match status" value="1"/>
</dbReference>
<dbReference type="InterPro" id="IPR007080">
    <property type="entry name" value="RNA_pol_Rpb1_1"/>
</dbReference>
<dbReference type="EMBL" id="OY726395">
    <property type="protein sequence ID" value="CAJ1585375.1"/>
    <property type="molecule type" value="Genomic_DNA"/>
</dbReference>
<evidence type="ECO:0000256" key="9">
    <source>
        <dbReference type="ARBA" id="ARBA00048552"/>
    </source>
</evidence>
<dbReference type="Pfam" id="PF04998">
    <property type="entry name" value="RNA_pol_Rpb1_5"/>
    <property type="match status" value="1"/>
</dbReference>
<feature type="binding site" evidence="10">
    <location>
        <position position="977"/>
    </location>
    <ligand>
        <name>Zn(2+)</name>
        <dbReference type="ChEBI" id="CHEBI:29105"/>
        <label>2</label>
    </ligand>
</feature>
<keyword evidence="3 10" id="KW-0240">DNA-directed RNA polymerase</keyword>
<dbReference type="SUPFAM" id="SSF64484">
    <property type="entry name" value="beta and beta-prime subunits of DNA dependent RNA-polymerase"/>
    <property type="match status" value="1"/>
</dbReference>
<feature type="binding site" evidence="10">
    <location>
        <position position="537"/>
    </location>
    <ligand>
        <name>Mg(2+)</name>
        <dbReference type="ChEBI" id="CHEBI:18420"/>
    </ligand>
</feature>
<feature type="binding site" evidence="10">
    <location>
        <position position="62"/>
    </location>
    <ligand>
        <name>Zn(2+)</name>
        <dbReference type="ChEBI" id="CHEBI:29105"/>
        <label>1</label>
    </ligand>
</feature>
<dbReference type="PANTHER" id="PTHR19376:SF54">
    <property type="entry name" value="DNA-DIRECTED RNA POLYMERASE SUBUNIT BETA"/>
    <property type="match status" value="1"/>
</dbReference>
<dbReference type="Pfam" id="PF05000">
    <property type="entry name" value="RNA_pol_Rpb1_4"/>
    <property type="match status" value="1"/>
</dbReference>
<dbReference type="RefSeq" id="WP_316511564.1">
    <property type="nucleotide sequence ID" value="NZ_OY726395.1"/>
</dbReference>
<dbReference type="InterPro" id="IPR044893">
    <property type="entry name" value="RNA_pol_Rpb1_clamp_domain"/>
</dbReference>
<comment type="cofactor">
    <cofactor evidence="10">
        <name>Mg(2+)</name>
        <dbReference type="ChEBI" id="CHEBI:18420"/>
    </cofactor>
    <text evidence="10">Binds 1 Mg(2+) ion per subunit.</text>
</comment>
<evidence type="ECO:0000256" key="12">
    <source>
        <dbReference type="SAM" id="MobiDB-lite"/>
    </source>
</evidence>
<dbReference type="GO" id="GO:0003899">
    <property type="term" value="F:DNA-directed RNA polymerase activity"/>
    <property type="evidence" value="ECO:0007669"/>
    <property type="project" value="UniProtKB-EC"/>
</dbReference>
<dbReference type="InterPro" id="IPR007066">
    <property type="entry name" value="RNA_pol_Rpb1_3"/>
</dbReference>
<comment type="catalytic activity">
    <reaction evidence="9 10 11">
        <text>RNA(n) + a ribonucleoside 5'-triphosphate = RNA(n+1) + diphosphate</text>
        <dbReference type="Rhea" id="RHEA:21248"/>
        <dbReference type="Rhea" id="RHEA-COMP:14527"/>
        <dbReference type="Rhea" id="RHEA-COMP:17342"/>
        <dbReference type="ChEBI" id="CHEBI:33019"/>
        <dbReference type="ChEBI" id="CHEBI:61557"/>
        <dbReference type="ChEBI" id="CHEBI:140395"/>
        <dbReference type="EC" id="2.7.7.6"/>
    </reaction>
</comment>
<evidence type="ECO:0000256" key="3">
    <source>
        <dbReference type="ARBA" id="ARBA00022478"/>
    </source>
</evidence>
<dbReference type="PANTHER" id="PTHR19376">
    <property type="entry name" value="DNA-DIRECTED RNA POLYMERASE"/>
    <property type="match status" value="1"/>
</dbReference>
<keyword evidence="8 10" id="KW-0804">Transcription</keyword>
<keyword evidence="15" id="KW-1185">Reference proteome</keyword>
<evidence type="ECO:0000256" key="7">
    <source>
        <dbReference type="ARBA" id="ARBA00022833"/>
    </source>
</evidence>
<name>A0ABM9MHI3_9MYCO</name>
<feature type="binding site" evidence="10">
    <location>
        <position position="890"/>
    </location>
    <ligand>
        <name>Zn(2+)</name>
        <dbReference type="ChEBI" id="CHEBI:29105"/>
        <label>2</label>
    </ligand>
</feature>
<evidence type="ECO:0000256" key="6">
    <source>
        <dbReference type="ARBA" id="ARBA00022723"/>
    </source>
</evidence>
<dbReference type="EC" id="2.7.7.6" evidence="10"/>
<evidence type="ECO:0000256" key="8">
    <source>
        <dbReference type="ARBA" id="ARBA00023163"/>
    </source>
</evidence>
<proteinExistence type="inferred from homology"/>
<gene>
    <name evidence="10" type="primary">rpoC</name>
    <name evidence="14" type="ORF">MU0050_003679</name>
</gene>
<evidence type="ECO:0000256" key="4">
    <source>
        <dbReference type="ARBA" id="ARBA00022679"/>
    </source>
</evidence>
<evidence type="ECO:0000256" key="10">
    <source>
        <dbReference type="HAMAP-Rule" id="MF_01322"/>
    </source>
</evidence>
<dbReference type="InterPro" id="IPR000722">
    <property type="entry name" value="RNA_pol_asu"/>
</dbReference>
<dbReference type="Gene3D" id="1.10.274.100">
    <property type="entry name" value="RNA polymerase Rpb1, domain 3"/>
    <property type="match status" value="1"/>
</dbReference>
<keyword evidence="6 10" id="KW-0479">Metal-binding</keyword>
<keyword evidence="5 10" id="KW-0548">Nucleotidyltransferase</keyword>
<keyword evidence="10" id="KW-0460">Magnesium</keyword>
<dbReference type="InterPro" id="IPR038120">
    <property type="entry name" value="Rpb1_funnel_sf"/>
</dbReference>
<feature type="binding site" evidence="10">
    <location>
        <position position="75"/>
    </location>
    <ligand>
        <name>Zn(2+)</name>
        <dbReference type="ChEBI" id="CHEBI:29105"/>
        <label>1</label>
    </ligand>
</feature>
<dbReference type="InterPro" id="IPR007083">
    <property type="entry name" value="RNA_pol_Rpb1_4"/>
</dbReference>
<feature type="binding site" evidence="10">
    <location>
        <position position="78"/>
    </location>
    <ligand>
        <name>Zn(2+)</name>
        <dbReference type="ChEBI" id="CHEBI:29105"/>
        <label>1</label>
    </ligand>
</feature>
<evidence type="ECO:0000256" key="2">
    <source>
        <dbReference type="ARBA" id="ARBA00006460"/>
    </source>
</evidence>
<evidence type="ECO:0000256" key="11">
    <source>
        <dbReference type="RuleBase" id="RU004279"/>
    </source>
</evidence>
<evidence type="ECO:0000313" key="14">
    <source>
        <dbReference type="EMBL" id="CAJ1585375.1"/>
    </source>
</evidence>
<dbReference type="CDD" id="cd02655">
    <property type="entry name" value="RNAP_beta'_C"/>
    <property type="match status" value="1"/>
</dbReference>
<evidence type="ECO:0000256" key="5">
    <source>
        <dbReference type="ARBA" id="ARBA00022695"/>
    </source>
</evidence>
<dbReference type="Gene3D" id="2.40.50.100">
    <property type="match status" value="1"/>
</dbReference>
<dbReference type="InterPro" id="IPR012754">
    <property type="entry name" value="DNA-dir_RpoC_beta_prime_bact"/>
</dbReference>
<dbReference type="Pfam" id="PF04997">
    <property type="entry name" value="RNA_pol_Rpb1_1"/>
    <property type="match status" value="1"/>
</dbReference>
<dbReference type="InterPro" id="IPR045867">
    <property type="entry name" value="DNA-dir_RpoC_beta_prime"/>
</dbReference>
<feature type="domain" description="RNA polymerase N-terminal" evidence="13">
    <location>
        <begin position="310"/>
        <end position="589"/>
    </location>
</feature>
<feature type="binding site" evidence="10">
    <location>
        <position position="539"/>
    </location>
    <ligand>
        <name>Mg(2+)</name>
        <dbReference type="ChEBI" id="CHEBI:18420"/>
    </ligand>
</feature>
<comment type="cofactor">
    <cofactor evidence="10">
        <name>Zn(2+)</name>
        <dbReference type="ChEBI" id="CHEBI:29105"/>
    </cofactor>
    <text evidence="10">Binds 2 Zn(2+) ions per subunit.</text>
</comment>
<dbReference type="Gene3D" id="1.10.132.30">
    <property type="match status" value="1"/>
</dbReference>
<reference evidence="14 15" key="1">
    <citation type="submission" date="2023-08" db="EMBL/GenBank/DDBJ databases">
        <authorList>
            <person name="Folkvardsen B D."/>
            <person name="Norman A."/>
        </authorList>
    </citation>
    <scope>NUCLEOTIDE SEQUENCE [LARGE SCALE GENOMIC DNA]</scope>
    <source>
        <strain evidence="14 15">Mu0050</strain>
    </source>
</reference>
<comment type="subunit">
    <text evidence="10">The RNAP catalytic core consists of 2 alpha, 1 beta, 1 beta' and 1 omega subunit. When a sigma factor is associated with the core the holoenzyme is formed, which can initiate transcription.</text>
</comment>
<dbReference type="Pfam" id="PF04983">
    <property type="entry name" value="RNA_pol_Rpb1_3"/>
    <property type="match status" value="1"/>
</dbReference>
<dbReference type="HAMAP" id="MF_01322">
    <property type="entry name" value="RNApol_bact_RpoC"/>
    <property type="match status" value="1"/>
</dbReference>
<keyword evidence="4 10" id="KW-0808">Transferase</keyword>
<dbReference type="CDD" id="cd01609">
    <property type="entry name" value="RNAP_beta'_N"/>
    <property type="match status" value="1"/>
</dbReference>
<dbReference type="Proteomes" id="UP001190466">
    <property type="component" value="Chromosome"/>
</dbReference>
<dbReference type="NCBIfam" id="NF011498">
    <property type="entry name" value="PRK14906.1"/>
    <property type="match status" value="1"/>
</dbReference>
<comment type="function">
    <text evidence="1 10 11">DNA-dependent RNA polymerase catalyzes the transcription of DNA into RNA using the four ribonucleoside triphosphates as substrates.</text>
</comment>
<sequence>MLDVNFFDELRIGLATAEDIRNWSYGEVKKPETINYRTLKPEKDGLFCEKIFGPTRDWECYCGKYKRVRFKGIICERCGVEVTRAKVRRERMGHIELAAPVTHIWYFKGVPSRLGYLLDLAPKDLEKIIYFAAYVITSVDEEMRHNELSTLEAEMVVEKKAVEDQRDADLEARAQKLEADMKELEDEGAKSDVKRKVRDGGEREMRQLRDRAQRELDRLDEIWTTFTKLAPKQLIVDENLYRELVDRYGEYFTGAMGAESIQKLIETFDIDAEAESLRDVIKNGKGQKKLRALKRLKVVAAFQQSGNSPMGMVLDAVPVIPPELRPMVQLDGGRFATSDLNDLYRRVINRNNRLKRLIDLGAPEIIVNNEKRMLQESVDALFDNGRRGRPVTGPGNRPLKSLSDLLKGKQGRFRQNLLGKRVDYSGRSVIVVGPQLKLHQCGLPKLMALELFKPFVMKRLVDLNHAQNIKSAKRMVERQRPQVWDVLEEVIGEHPVLLNRAPTLHRLGIQAFEPQLVEGKAIQLHPLVCEAFNADFDGDQMAVHLPLSAEAQAEARILMLSSNNILSPASGRPLAMPRLDMVTGLYYLTTEIPGDVGEYTPAAKDQPEGGVYSSPAEAIMAFDRGALSVRAKIKVRLTQQRPPADIEAELFEDGWTPGKAWTAETTLGRVLFNELLPKGYPFVNKQMHKKVQASIINDLAERYPMIVVAQTVDKLKDAGFYWATRSGVTVSMADVLVPPQKEEILDRYEKEADGIEKKYQRGALNHGERNEALVKIWQEATDEVGKALEEFYPEDNPIITIVKSGATGNFTQTRTLAGMKGLVTNPKGEFIPRPIKSSFREGLTVLEYFINTHGARKGLADTALRTADSGYLTRRLVDVSQDVIVREADCGTERGITVTIAEKQADGSLVRDPHVETSAYARTLASDAVDEKGNVIVERGHDLGDPAIDALLAAGITTVKVRSVLTCTTGTGVCAHCYGRSMATGKLVDIGEAVGIVAAQSIGEPGTQLTMRTFHQGGVTGGTDIVGGLPRVQELFEARVPRNRAPIADVSGRIRLEESDKFYKITITPDDGGEEVVYDKLSRRQRLRVFKHEDGSERLLADGDHVEVGQQLMEGSADPHEVLRVMGPREVQVHLVSEVQDVYRAQGVSIHDKHIEVIVRQMLRRVTIIDSGATEFLPGSLTERSEFESENRRVVTEGGEPAAGRPVLMGITKASLATDSWLSAASFQETTRVLTDAAINCRSDKLQGLKENVIIGKLIPAGTGINRYRNIQVQPTEEARAAAYTIPSYEDQYYSPDFGQATGAAVPLDDYGYSDYR</sequence>
<feature type="binding site" evidence="10">
    <location>
        <position position="535"/>
    </location>
    <ligand>
        <name>Mg(2+)</name>
        <dbReference type="ChEBI" id="CHEBI:18420"/>
    </ligand>
</feature>
<organism evidence="14 15">
    <name type="scientific">[Mycobacterium] wendilense</name>
    <dbReference type="NCBI Taxonomy" id="3064284"/>
    <lineage>
        <taxon>Bacteria</taxon>
        <taxon>Bacillati</taxon>
        <taxon>Actinomycetota</taxon>
        <taxon>Actinomycetes</taxon>
        <taxon>Mycobacteriales</taxon>
        <taxon>Mycobacteriaceae</taxon>
        <taxon>Mycolicibacter</taxon>
    </lineage>
</organism>
<evidence type="ECO:0000256" key="1">
    <source>
        <dbReference type="ARBA" id="ARBA00004026"/>
    </source>
</evidence>
<dbReference type="GO" id="GO:0000428">
    <property type="term" value="C:DNA-directed RNA polymerase complex"/>
    <property type="evidence" value="ECO:0007669"/>
    <property type="project" value="UniProtKB-KW"/>
</dbReference>
<comment type="similarity">
    <text evidence="2 10 11">Belongs to the RNA polymerase beta' chain family.</text>
</comment>